<gene>
    <name evidence="1" type="ORF">GCM10022244_34740</name>
</gene>
<dbReference type="InterPro" id="IPR045729">
    <property type="entry name" value="DUF6083"/>
</dbReference>
<comment type="caution">
    <text evidence="1">The sequence shown here is derived from an EMBL/GenBank/DDBJ whole genome shotgun (WGS) entry which is preliminary data.</text>
</comment>
<keyword evidence="2" id="KW-1185">Reference proteome</keyword>
<proteinExistence type="predicted"/>
<sequence length="190" mass="21069">MSRTGQGYDGEVRWKVAFGTTAERRPVGGCEGAVTLGHMGATGADRPERCEGCGEGRPGVRARGRVRVVAVLCEECWDRAANDFALDEGATAAPPGEPGPDDLGWIEASVCPRCGREVRAYRTNYDRWVHLEDEELPPGEVPARFRWRLMRRYARHTEVVVETVAVRVRAVDPWLGEWVVPAHGMRCEPV</sequence>
<evidence type="ECO:0000313" key="2">
    <source>
        <dbReference type="Proteomes" id="UP001501000"/>
    </source>
</evidence>
<dbReference type="Pfam" id="PF19561">
    <property type="entry name" value="DUF6083"/>
    <property type="match status" value="1"/>
</dbReference>
<evidence type="ECO:0000313" key="1">
    <source>
        <dbReference type="EMBL" id="GAA3922366.1"/>
    </source>
</evidence>
<reference evidence="2" key="1">
    <citation type="journal article" date="2019" name="Int. J. Syst. Evol. Microbiol.">
        <title>The Global Catalogue of Microorganisms (GCM) 10K type strain sequencing project: providing services to taxonomists for standard genome sequencing and annotation.</title>
        <authorList>
            <consortium name="The Broad Institute Genomics Platform"/>
            <consortium name="The Broad Institute Genome Sequencing Center for Infectious Disease"/>
            <person name="Wu L."/>
            <person name="Ma J."/>
        </authorList>
    </citation>
    <scope>NUCLEOTIDE SEQUENCE [LARGE SCALE GENOMIC DNA]</scope>
    <source>
        <strain evidence="2">JCM 16956</strain>
    </source>
</reference>
<organism evidence="1 2">
    <name type="scientific">Streptomyces gulbargensis</name>
    <dbReference type="NCBI Taxonomy" id="364901"/>
    <lineage>
        <taxon>Bacteria</taxon>
        <taxon>Bacillati</taxon>
        <taxon>Actinomycetota</taxon>
        <taxon>Actinomycetes</taxon>
        <taxon>Kitasatosporales</taxon>
        <taxon>Streptomycetaceae</taxon>
        <taxon>Streptomyces</taxon>
    </lineage>
</organism>
<protein>
    <submittedName>
        <fullName evidence="1">Uncharacterized protein</fullName>
    </submittedName>
</protein>
<dbReference type="EMBL" id="BAABAJ010000009">
    <property type="protein sequence ID" value="GAA3922366.1"/>
    <property type="molecule type" value="Genomic_DNA"/>
</dbReference>
<dbReference type="Proteomes" id="UP001501000">
    <property type="component" value="Unassembled WGS sequence"/>
</dbReference>
<name>A0ABP7MG17_9ACTN</name>
<accession>A0ABP7MG17</accession>